<feature type="compositionally biased region" description="Low complexity" evidence="9">
    <location>
        <begin position="299"/>
        <end position="316"/>
    </location>
</feature>
<proteinExistence type="inferred from homology"/>
<feature type="domain" description="Rod shape-determining protein MreC beta-barrel core" evidence="11">
    <location>
        <begin position="129"/>
        <end position="268"/>
    </location>
</feature>
<evidence type="ECO:0000256" key="1">
    <source>
        <dbReference type="ARBA" id="ARBA00004196"/>
    </source>
</evidence>
<dbReference type="NCBIfam" id="NF010533">
    <property type="entry name" value="PRK13922.9-5"/>
    <property type="match status" value="1"/>
</dbReference>
<dbReference type="AlphaFoldDB" id="A0A2T4J725"/>
<evidence type="ECO:0000256" key="3">
    <source>
        <dbReference type="ARBA" id="ARBA00013855"/>
    </source>
</evidence>
<evidence type="ECO:0000313" key="13">
    <source>
        <dbReference type="Proteomes" id="UP000241362"/>
    </source>
</evidence>
<protein>
    <recommendedName>
        <fullName evidence="3">Cell shape-determining protein MreC</fullName>
    </recommendedName>
    <alternativeName>
        <fullName evidence="6">Cell shape protein MreC</fullName>
    </alternativeName>
    <alternativeName>
        <fullName evidence="7">Rod shape-determining protein MreC</fullName>
    </alternativeName>
</protein>
<accession>A0A2T4J725</accession>
<evidence type="ECO:0000256" key="6">
    <source>
        <dbReference type="ARBA" id="ARBA00032089"/>
    </source>
</evidence>
<evidence type="ECO:0000256" key="8">
    <source>
        <dbReference type="SAM" id="Coils"/>
    </source>
</evidence>
<dbReference type="Pfam" id="PF04085">
    <property type="entry name" value="MreC"/>
    <property type="match status" value="1"/>
</dbReference>
<evidence type="ECO:0000256" key="7">
    <source>
        <dbReference type="ARBA" id="ARBA00080576"/>
    </source>
</evidence>
<keyword evidence="10" id="KW-0812">Transmembrane</keyword>
<dbReference type="RefSeq" id="WP_107673959.1">
    <property type="nucleotide sequence ID" value="NZ_PZKE01000012.1"/>
</dbReference>
<evidence type="ECO:0000256" key="2">
    <source>
        <dbReference type="ARBA" id="ARBA00009369"/>
    </source>
</evidence>
<reference evidence="12 13" key="1">
    <citation type="submission" date="2018-03" db="EMBL/GenBank/DDBJ databases">
        <title>Rhodobacter blasticus.</title>
        <authorList>
            <person name="Meyer T.E."/>
            <person name="Miller S."/>
            <person name="Lodha T."/>
            <person name="Gandham S."/>
            <person name="Chintalapati S."/>
            <person name="Chintalapati V.R."/>
        </authorList>
    </citation>
    <scope>NUCLEOTIDE SEQUENCE [LARGE SCALE GENOMIC DNA]</scope>
    <source>
        <strain evidence="12 13">DSM 2131</strain>
    </source>
</reference>
<dbReference type="Gene3D" id="2.40.10.350">
    <property type="entry name" value="Rod shape-determining protein MreC, domain 2"/>
    <property type="match status" value="1"/>
</dbReference>
<feature type="region of interest" description="Disordered" evidence="9">
    <location>
        <begin position="278"/>
        <end position="337"/>
    </location>
</feature>
<dbReference type="PANTHER" id="PTHR34138">
    <property type="entry name" value="CELL SHAPE-DETERMINING PROTEIN MREC"/>
    <property type="match status" value="1"/>
</dbReference>
<dbReference type="GO" id="GO:0008360">
    <property type="term" value="P:regulation of cell shape"/>
    <property type="evidence" value="ECO:0007669"/>
    <property type="project" value="UniProtKB-KW"/>
</dbReference>
<feature type="transmembrane region" description="Helical" evidence="10">
    <location>
        <begin position="18"/>
        <end position="36"/>
    </location>
</feature>
<keyword evidence="5 8" id="KW-0175">Coiled coil</keyword>
<dbReference type="FunFam" id="2.40.10.350:FF:000006">
    <property type="entry name" value="Rod shape-determining protein MreC"/>
    <property type="match status" value="1"/>
</dbReference>
<keyword evidence="10" id="KW-0472">Membrane</keyword>
<organism evidence="12 13">
    <name type="scientific">Fuscovulum blasticum DSM 2131</name>
    <dbReference type="NCBI Taxonomy" id="1188250"/>
    <lineage>
        <taxon>Bacteria</taxon>
        <taxon>Pseudomonadati</taxon>
        <taxon>Pseudomonadota</taxon>
        <taxon>Alphaproteobacteria</taxon>
        <taxon>Rhodobacterales</taxon>
        <taxon>Paracoccaceae</taxon>
        <taxon>Pseudogemmobacter</taxon>
    </lineage>
</organism>
<comment type="subcellular location">
    <subcellularLocation>
        <location evidence="1">Cell envelope</location>
    </subcellularLocation>
</comment>
<dbReference type="GO" id="GO:0005886">
    <property type="term" value="C:plasma membrane"/>
    <property type="evidence" value="ECO:0007669"/>
    <property type="project" value="TreeGrafter"/>
</dbReference>
<evidence type="ECO:0000256" key="5">
    <source>
        <dbReference type="ARBA" id="ARBA00023054"/>
    </source>
</evidence>
<feature type="coiled-coil region" evidence="8">
    <location>
        <begin position="86"/>
        <end position="113"/>
    </location>
</feature>
<evidence type="ECO:0000256" key="10">
    <source>
        <dbReference type="SAM" id="Phobius"/>
    </source>
</evidence>
<comment type="similarity">
    <text evidence="2">Belongs to the MreC family.</text>
</comment>
<evidence type="ECO:0000259" key="11">
    <source>
        <dbReference type="Pfam" id="PF04085"/>
    </source>
</evidence>
<evidence type="ECO:0000256" key="9">
    <source>
        <dbReference type="SAM" id="MobiDB-lite"/>
    </source>
</evidence>
<dbReference type="EMBL" id="PZKE01000012">
    <property type="protein sequence ID" value="PTE13701.1"/>
    <property type="molecule type" value="Genomic_DNA"/>
</dbReference>
<sequence>MARTRTSPEEYYRPLRRLLVGGLVVVLLGLFLLWRIDSPRVERFRTALVDAVVPNLEWALLPVTKATGMIEDFESYTRIYEQNQELKRELQQMKAWKEAALQLEQQNARLLDLNQVRLDPKLTHVTGQVLADSGSPFRQSVLLNVGARDGIRDGWACMDGIGLVGRISGVGARTARVILVTDTNSRIPVTIQPSGQKALLSGDNGPLPPLEFIEKADEVRPGDRVVTSGDGGMFPAGLLVGQVVLGTDRRLRVSLAADYQRLEFLRVLRSHDLEPITDAGGLVAPPLLPSSPLPEVDAEGAAAAPPAAGSGADVDAGGSGDAEGGDAAAPAGAATNG</sequence>
<dbReference type="Gene3D" id="2.40.10.340">
    <property type="entry name" value="Rod shape-determining protein MreC, domain 1"/>
    <property type="match status" value="1"/>
</dbReference>
<comment type="caution">
    <text evidence="12">The sequence shown here is derived from an EMBL/GenBank/DDBJ whole genome shotgun (WGS) entry which is preliminary data.</text>
</comment>
<dbReference type="InterPro" id="IPR042175">
    <property type="entry name" value="Cell/Rod_MreC_2"/>
</dbReference>
<evidence type="ECO:0000256" key="4">
    <source>
        <dbReference type="ARBA" id="ARBA00022960"/>
    </source>
</evidence>
<keyword evidence="4" id="KW-0133">Cell shape</keyword>
<dbReference type="Proteomes" id="UP000241362">
    <property type="component" value="Unassembled WGS sequence"/>
</dbReference>
<evidence type="ECO:0000313" key="12">
    <source>
        <dbReference type="EMBL" id="PTE13701.1"/>
    </source>
</evidence>
<name>A0A2T4J725_FUSBL</name>
<gene>
    <name evidence="12" type="ORF">C5F44_12955</name>
</gene>
<dbReference type="GO" id="GO:0030313">
    <property type="term" value="C:cell envelope"/>
    <property type="evidence" value="ECO:0007669"/>
    <property type="project" value="UniProtKB-SubCell"/>
</dbReference>
<dbReference type="InterPro" id="IPR007221">
    <property type="entry name" value="MreC"/>
</dbReference>
<keyword evidence="10" id="KW-1133">Transmembrane helix</keyword>
<dbReference type="PANTHER" id="PTHR34138:SF1">
    <property type="entry name" value="CELL SHAPE-DETERMINING PROTEIN MREC"/>
    <property type="match status" value="1"/>
</dbReference>
<dbReference type="InterPro" id="IPR042177">
    <property type="entry name" value="Cell/Rod_1"/>
</dbReference>
<keyword evidence="13" id="KW-1185">Reference proteome</keyword>
<feature type="compositionally biased region" description="Low complexity" evidence="9">
    <location>
        <begin position="325"/>
        <end position="337"/>
    </location>
</feature>
<dbReference type="NCBIfam" id="TIGR00219">
    <property type="entry name" value="mreC"/>
    <property type="match status" value="1"/>
</dbReference>
<dbReference type="InterPro" id="IPR055342">
    <property type="entry name" value="MreC_beta-barrel_core"/>
</dbReference>